<feature type="compositionally biased region" description="Low complexity" evidence="2">
    <location>
        <begin position="477"/>
        <end position="487"/>
    </location>
</feature>
<comment type="caution">
    <text evidence="4">The sequence shown here is derived from an EMBL/GenBank/DDBJ whole genome shotgun (WGS) entry which is preliminary data.</text>
</comment>
<evidence type="ECO:0000313" key="4">
    <source>
        <dbReference type="EMBL" id="PRQ06295.1"/>
    </source>
</evidence>
<dbReference type="OrthoDB" id="5488012at2"/>
<feature type="compositionally biased region" description="Gly residues" evidence="2">
    <location>
        <begin position="529"/>
        <end position="553"/>
    </location>
</feature>
<feature type="transmembrane region" description="Helical" evidence="3">
    <location>
        <begin position="150"/>
        <end position="166"/>
    </location>
</feature>
<keyword evidence="3" id="KW-0472">Membrane</keyword>
<feature type="compositionally biased region" description="Polar residues" evidence="2">
    <location>
        <begin position="436"/>
        <end position="445"/>
    </location>
</feature>
<feature type="compositionally biased region" description="Basic and acidic residues" evidence="2">
    <location>
        <begin position="567"/>
        <end position="578"/>
    </location>
</feature>
<evidence type="ECO:0000256" key="1">
    <source>
        <dbReference type="SAM" id="Coils"/>
    </source>
</evidence>
<feature type="region of interest" description="Disordered" evidence="2">
    <location>
        <begin position="313"/>
        <end position="594"/>
    </location>
</feature>
<accession>A0A2S9YMJ1</accession>
<gene>
    <name evidence="4" type="ORF">ENSA7_39720</name>
</gene>
<dbReference type="AlphaFoldDB" id="A0A2S9YMJ1"/>
<sequence length="639" mass="70805">MSKRPELRPIYSLLTRVQRRERAAEALALTVRVALPAGLMIAAVAVIGARLLMTPIDWTLAAVAPIPVVLAFVAVRRRSLRATARRVDAHYRLHDQLGNAIEFAEHDAKIPEHDPRTREMAELAIQAGANSVGGLAAKPVVRFIVPRPRLLDGLALSLLLAALLLPQRVVELPEDRLATGPEVPDLATDDANHGLDMTRAEPLREELRKLEASKEEEIARISNELLGVLSDLEAGEVDQKQALQKLEELDEQLLEAEAKLEEELQEDPWMMAEGMRELAEDLREHDVMREVAEALAKSDAEEVEKELQELMDKAEAEGGDLKAELDKALQEMERSLARTSKENTGTEKALEEAERELSRQEKNPAEDPEEQERALERKKERLEELQRQADREKAAREKLEQLKELSRQSQGNSQSGGSQEKRKDAQQKLSKGAGQASKQSRQQKQMGEVRDAMDQAKSFVQRSGQNGESQNRRKQQQKNFQKAAKGQKGQDGKPATMLTEGEVGDNPDGVMMGEGQEGQGEGEGEGEGEGQGQQPGQGQGQQPGAGQGPGMGDGSVDALGDPNSTDVKTKNERVDAKQGKGQTRSEVIETASQEGFATESYKRVYRDYKSFAQSAMDNEELPEGHRRRVKRYYQMIQPQ</sequence>
<keyword evidence="1" id="KW-0175">Coiled coil</keyword>
<proteinExistence type="predicted"/>
<dbReference type="PANTHER" id="PTHR40903:SF1">
    <property type="entry name" value="HYPHALLY REGULATED CELL WALL PROTEIN 3"/>
    <property type="match status" value="1"/>
</dbReference>
<evidence type="ECO:0000256" key="2">
    <source>
        <dbReference type="SAM" id="MobiDB-lite"/>
    </source>
</evidence>
<dbReference type="Proteomes" id="UP000238823">
    <property type="component" value="Unassembled WGS sequence"/>
</dbReference>
<organism evidence="4 5">
    <name type="scientific">Enhygromyxa salina</name>
    <dbReference type="NCBI Taxonomy" id="215803"/>
    <lineage>
        <taxon>Bacteria</taxon>
        <taxon>Pseudomonadati</taxon>
        <taxon>Myxococcota</taxon>
        <taxon>Polyangia</taxon>
        <taxon>Nannocystales</taxon>
        <taxon>Nannocystaceae</taxon>
        <taxon>Enhygromyxa</taxon>
    </lineage>
</organism>
<dbReference type="PANTHER" id="PTHR40903">
    <property type="entry name" value="GLYCINE-RICH CELL WALL STRUCTURAL PROTEIN 1-LIKE"/>
    <property type="match status" value="1"/>
</dbReference>
<keyword evidence="3" id="KW-0812">Transmembrane</keyword>
<feature type="transmembrane region" description="Helical" evidence="3">
    <location>
        <begin position="26"/>
        <end position="52"/>
    </location>
</feature>
<name>A0A2S9YMJ1_9BACT</name>
<feature type="compositionally biased region" description="Basic and acidic residues" evidence="2">
    <location>
        <begin position="313"/>
        <end position="406"/>
    </location>
</feature>
<evidence type="ECO:0000313" key="5">
    <source>
        <dbReference type="Proteomes" id="UP000238823"/>
    </source>
</evidence>
<protein>
    <submittedName>
        <fullName evidence="4">Uncharacterized protein</fullName>
    </submittedName>
</protein>
<dbReference type="EMBL" id="PVNL01000077">
    <property type="protein sequence ID" value="PRQ06295.1"/>
    <property type="molecule type" value="Genomic_DNA"/>
</dbReference>
<feature type="transmembrane region" description="Helical" evidence="3">
    <location>
        <begin position="58"/>
        <end position="75"/>
    </location>
</feature>
<keyword evidence="3" id="KW-1133">Transmembrane helix</keyword>
<evidence type="ECO:0000256" key="3">
    <source>
        <dbReference type="SAM" id="Phobius"/>
    </source>
</evidence>
<feature type="compositionally biased region" description="Polar residues" evidence="2">
    <location>
        <begin position="458"/>
        <end position="469"/>
    </location>
</feature>
<reference evidence="4 5" key="1">
    <citation type="submission" date="2018-03" db="EMBL/GenBank/DDBJ databases">
        <title>Draft Genome Sequences of the Obligatory Marine Myxobacteria Enhygromyxa salina SWB007.</title>
        <authorList>
            <person name="Poehlein A."/>
            <person name="Moghaddam J.A."/>
            <person name="Harms H."/>
            <person name="Alanjari M."/>
            <person name="Koenig G.M."/>
            <person name="Daniel R."/>
            <person name="Schaeberle T.F."/>
        </authorList>
    </citation>
    <scope>NUCLEOTIDE SEQUENCE [LARGE SCALE GENOMIC DNA]</scope>
    <source>
        <strain evidence="4 5">SWB007</strain>
    </source>
</reference>
<feature type="compositionally biased region" description="Polar residues" evidence="2">
    <location>
        <begin position="580"/>
        <end position="594"/>
    </location>
</feature>
<feature type="coiled-coil region" evidence="1">
    <location>
        <begin position="200"/>
        <end position="266"/>
    </location>
</feature>
<feature type="compositionally biased region" description="Low complexity" evidence="2">
    <location>
        <begin position="408"/>
        <end position="418"/>
    </location>
</feature>
<dbReference type="RefSeq" id="WP_106090925.1">
    <property type="nucleotide sequence ID" value="NZ_PVNL01000077.1"/>
</dbReference>